<evidence type="ECO:0000313" key="3">
    <source>
        <dbReference type="EMBL" id="GAA3374592.1"/>
    </source>
</evidence>
<dbReference type="InterPro" id="IPR021385">
    <property type="entry name" value="DUF3017"/>
</dbReference>
<evidence type="ECO:0000256" key="1">
    <source>
        <dbReference type="SAM" id="MobiDB-lite"/>
    </source>
</evidence>
<dbReference type="Pfam" id="PF11222">
    <property type="entry name" value="DUF3017"/>
    <property type="match status" value="1"/>
</dbReference>
<protein>
    <submittedName>
        <fullName evidence="3">DUF3017 domain-containing protein</fullName>
    </submittedName>
</protein>
<accession>A0ABP6SEL9</accession>
<dbReference type="EMBL" id="BAAAYL010000001">
    <property type="protein sequence ID" value="GAA3374592.1"/>
    <property type="molecule type" value="Genomic_DNA"/>
</dbReference>
<proteinExistence type="predicted"/>
<evidence type="ECO:0000256" key="2">
    <source>
        <dbReference type="SAM" id="Phobius"/>
    </source>
</evidence>
<gene>
    <name evidence="3" type="ORF">GCM10020367_39070</name>
</gene>
<feature type="compositionally biased region" description="Low complexity" evidence="1">
    <location>
        <begin position="35"/>
        <end position="62"/>
    </location>
</feature>
<feature type="transmembrane region" description="Helical" evidence="2">
    <location>
        <begin position="151"/>
        <end position="173"/>
    </location>
</feature>
<keyword evidence="4" id="KW-1185">Reference proteome</keyword>
<reference evidence="4" key="1">
    <citation type="journal article" date="2019" name="Int. J. Syst. Evol. Microbiol.">
        <title>The Global Catalogue of Microorganisms (GCM) 10K type strain sequencing project: providing services to taxonomists for standard genome sequencing and annotation.</title>
        <authorList>
            <consortium name="The Broad Institute Genomics Platform"/>
            <consortium name="The Broad Institute Genome Sequencing Center for Infectious Disease"/>
            <person name="Wu L."/>
            <person name="Ma J."/>
        </authorList>
    </citation>
    <scope>NUCLEOTIDE SEQUENCE [LARGE SCALE GENOMIC DNA]</scope>
    <source>
        <strain evidence="4">JCM 9651</strain>
    </source>
</reference>
<organism evidence="3 4">
    <name type="scientific">Streptomyces sannanensis</name>
    <dbReference type="NCBI Taxonomy" id="285536"/>
    <lineage>
        <taxon>Bacteria</taxon>
        <taxon>Bacillati</taxon>
        <taxon>Actinomycetota</taxon>
        <taxon>Actinomycetes</taxon>
        <taxon>Kitasatosporales</taxon>
        <taxon>Streptomycetaceae</taxon>
        <taxon>Streptomyces</taxon>
    </lineage>
</organism>
<dbReference type="RefSeq" id="WP_345039349.1">
    <property type="nucleotide sequence ID" value="NZ_BAAAYL010000001.1"/>
</dbReference>
<evidence type="ECO:0000313" key="4">
    <source>
        <dbReference type="Proteomes" id="UP001499990"/>
    </source>
</evidence>
<feature type="transmembrane region" description="Helical" evidence="2">
    <location>
        <begin position="185"/>
        <end position="206"/>
    </location>
</feature>
<feature type="transmembrane region" description="Helical" evidence="2">
    <location>
        <begin position="127"/>
        <end position="145"/>
    </location>
</feature>
<name>A0ABP6SEL9_9ACTN</name>
<feature type="region of interest" description="Disordered" evidence="1">
    <location>
        <begin position="1"/>
        <end position="121"/>
    </location>
</feature>
<sequence length="225" mass="22508">MAVRPNDGIGTEAGSNGSVPARGGSHGAGDADVNGTAAAGADGRDATALAASGATAHEAAPAVAGRDGRTATSRGGDAARGTSAETGGAGPAARTSRRFQVVTQDTARPEGGGRAAPGDAPAPARQWPLLTVIGVAGAGLLLVALDPFSQAFRIGLILIGLAMLTGAVFRWLLPSVGMLAVRSRFTDIVTYGAFGTAITLLALMAMPNPWLELPFLEAVVHFTVR</sequence>
<keyword evidence="2" id="KW-0472">Membrane</keyword>
<dbReference type="Proteomes" id="UP001499990">
    <property type="component" value="Unassembled WGS sequence"/>
</dbReference>
<keyword evidence="2" id="KW-1133">Transmembrane helix</keyword>
<comment type="caution">
    <text evidence="3">The sequence shown here is derived from an EMBL/GenBank/DDBJ whole genome shotgun (WGS) entry which is preliminary data.</text>
</comment>
<keyword evidence="2" id="KW-0812">Transmembrane</keyword>